<dbReference type="EMBL" id="BONX01000045">
    <property type="protein sequence ID" value="GIG99452.1"/>
    <property type="molecule type" value="Genomic_DNA"/>
</dbReference>
<dbReference type="SUPFAM" id="SSF52025">
    <property type="entry name" value="PA domain"/>
    <property type="match status" value="1"/>
</dbReference>
<dbReference type="InterPro" id="IPR017296">
    <property type="entry name" value="Peptidase_S8A_SAM-P45"/>
</dbReference>
<feature type="active site" description="Charge relay system" evidence="5">
    <location>
        <position position="243"/>
    </location>
</feature>
<evidence type="ECO:0000313" key="10">
    <source>
        <dbReference type="Proteomes" id="UP000621500"/>
    </source>
</evidence>
<dbReference type="PANTHER" id="PTHR43806">
    <property type="entry name" value="PEPTIDASE S8"/>
    <property type="match status" value="1"/>
</dbReference>
<name>A0ABQ4EXR5_9ACTN</name>
<comment type="caution">
    <text evidence="9">The sequence shown here is derived from an EMBL/GenBank/DDBJ whole genome shotgun (WGS) entry which is preliminary data.</text>
</comment>
<proteinExistence type="inferred from homology"/>
<protein>
    <submittedName>
        <fullName evidence="9">Peptidase</fullName>
    </submittedName>
</protein>
<dbReference type="Gene3D" id="2.60.40.650">
    <property type="match status" value="1"/>
</dbReference>
<dbReference type="PROSITE" id="PS51892">
    <property type="entry name" value="SUBTILASE"/>
    <property type="match status" value="1"/>
</dbReference>
<dbReference type="SUPFAM" id="SSF52743">
    <property type="entry name" value="Subtilisin-like"/>
    <property type="match status" value="1"/>
</dbReference>
<dbReference type="PROSITE" id="PS00138">
    <property type="entry name" value="SUBTILASE_SER"/>
    <property type="match status" value="1"/>
</dbReference>
<evidence type="ECO:0000256" key="6">
    <source>
        <dbReference type="RuleBase" id="RU003355"/>
    </source>
</evidence>
<keyword evidence="3 5" id="KW-0378">Hydrolase</keyword>
<keyword evidence="10" id="KW-1185">Reference proteome</keyword>
<dbReference type="InterPro" id="IPR023827">
    <property type="entry name" value="Peptidase_S8_Asp-AS"/>
</dbReference>
<dbReference type="InterPro" id="IPR014756">
    <property type="entry name" value="Ig_E-set"/>
</dbReference>
<comment type="similarity">
    <text evidence="1 5 6">Belongs to the peptidase S8 family.</text>
</comment>
<evidence type="ECO:0000256" key="2">
    <source>
        <dbReference type="ARBA" id="ARBA00022670"/>
    </source>
</evidence>
<dbReference type="Pfam" id="PF00082">
    <property type="entry name" value="Peptidase_S8"/>
    <property type="match status" value="1"/>
</dbReference>
<dbReference type="InterPro" id="IPR036852">
    <property type="entry name" value="Peptidase_S8/S53_dom_sf"/>
</dbReference>
<dbReference type="SUPFAM" id="SSF81296">
    <property type="entry name" value="E set domains"/>
    <property type="match status" value="1"/>
</dbReference>
<keyword evidence="4 5" id="KW-0720">Serine protease</keyword>
<dbReference type="PANTHER" id="PTHR43806:SF65">
    <property type="entry name" value="SERINE PROTEASE APRX"/>
    <property type="match status" value="1"/>
</dbReference>
<dbReference type="PIRSF" id="PIRSF037852">
    <property type="entry name" value="Subtilisin_rel_SAV5721"/>
    <property type="match status" value="1"/>
</dbReference>
<dbReference type="PROSITE" id="PS00136">
    <property type="entry name" value="SUBTILASE_ASP"/>
    <property type="match status" value="1"/>
</dbReference>
<feature type="active site" description="Charge relay system" evidence="5">
    <location>
        <position position="275"/>
    </location>
</feature>
<organism evidence="9 10">
    <name type="scientific">Plantactinospora mayteni</name>
    <dbReference type="NCBI Taxonomy" id="566021"/>
    <lineage>
        <taxon>Bacteria</taxon>
        <taxon>Bacillati</taxon>
        <taxon>Actinomycetota</taxon>
        <taxon>Actinomycetes</taxon>
        <taxon>Micromonosporales</taxon>
        <taxon>Micromonosporaceae</taxon>
        <taxon>Plantactinospora</taxon>
    </lineage>
</organism>
<keyword evidence="7" id="KW-0732">Signal</keyword>
<dbReference type="PRINTS" id="PR00723">
    <property type="entry name" value="SUBTILISIN"/>
</dbReference>
<feature type="active site" description="Charge relay system" evidence="5">
    <location>
        <position position="450"/>
    </location>
</feature>
<accession>A0ABQ4EXR5</accession>
<dbReference type="Gene3D" id="3.40.50.200">
    <property type="entry name" value="Peptidase S8/S53 domain"/>
    <property type="match status" value="1"/>
</dbReference>
<keyword evidence="2 5" id="KW-0645">Protease</keyword>
<dbReference type="InterPro" id="IPR015500">
    <property type="entry name" value="Peptidase_S8_subtilisin-rel"/>
</dbReference>
<evidence type="ECO:0000256" key="7">
    <source>
        <dbReference type="SAM" id="SignalP"/>
    </source>
</evidence>
<evidence type="ECO:0000256" key="5">
    <source>
        <dbReference type="PROSITE-ProRule" id="PRU01240"/>
    </source>
</evidence>
<feature type="signal peptide" evidence="7">
    <location>
        <begin position="1"/>
        <end position="28"/>
    </location>
</feature>
<dbReference type="InterPro" id="IPR000209">
    <property type="entry name" value="Peptidase_S8/S53_dom"/>
</dbReference>
<evidence type="ECO:0000313" key="9">
    <source>
        <dbReference type="EMBL" id="GIG99452.1"/>
    </source>
</evidence>
<dbReference type="InterPro" id="IPR050131">
    <property type="entry name" value="Peptidase_S8_subtilisin-like"/>
</dbReference>
<sequence>MSSPLRRAAAGLAAVLALIAAGPPPATAAPPPSVPRATGSLAALGVAAAGSRVTLITGDVVEVSSAGDGRYAASVRPAAGRERITFHTMEVDGGLRVLPSDVVPYVSAGTLDADLFDVQELIADGYADGAAASLPLIVRYQNPADTARTLAGTTNARPLTSIGGAALTAGKDSLAGFWQTVSPAGAAGAPRTAAAPALGGGISQIWLDGRVRPVLDRSVAQIGAPAAWQAGLDGAGVKVAVLDTGVDQTHPDLTGKVTLARNFSGSPDTTDHHGHGTHVAATVAGTGAGSGGTRKGVAPGASLLAGKVLGDDGSGYDSWIIAGMEWAAEQGAAVVNLSLGGGPTDGTDPLSQALNRITSDTSTLFVVAAGNQGANYTVGTPGAASSALTVGAVDRDESLADFSSRGPRLGDEGLKPEITAPGVGIVAARAAGTSMGRPVDDRYTAASGTSMATPHVAGAAALLAQAHPDWTAARLKDALVSTARTNPELSVFDEGTGRVDVARAVGQRVYASGQVDFGLHTDPDSAATARTGTAAAPVGKVVTYTNDGPAPVTLTLAVELENVVTEVPETDAVTTGSRTVTVPAGGSVDVPVTVDLAKLDRGLFGGWITATGPGGVLASTALGITLDGPRHRVTLRAVGRAGQPVTVPVLALMGDSYRWDNLNFLWAGESKSIEVGEGSYLLHALIEDGGVLDEQATLITDPELRVDRDLEVLLDARKGTPIRIETPKPAEQQAVLSYYSHRVTGTGRRISHGTMHFSTVQQVNVTPTRKLTSGEYEFSSRWQLVAPMVRAEVAGVSGPLDINLIGQSPAYDGPRRFPLVYAGRGTPEELAEAKVRGAAVLVESGNEPDGEEAPSESEVTAAAARAGAAVTLMVRPADWSAWTVWSPLGDREPIPMLAVANDDGQRLIARALRGRATLDLTLTTSSPYLYDVQHVERNRIPDRIVYRVTPANSTRITTRYADNGGFPWAKEQRFGWRPWQTYAWNDTSRFVATPKEREEWVTTGDSVWQHRVSHEWPWNEMGPLESGMAERPTSYRARSAEETWLAPVVRPAAPRGIPELVSTRTGNTLALRVPEFVDPEGHYTIGEASRAGATLWRDGKLLAELPDARQDVTTTGPEADYRLALTTERGGEEWVWGTRTETVWQFRSGQRSGDEARPLPLLQVDYAAPVDLTGRATGRQHTVGLTVRHQDGHATASGTRLTAEVSFDEGATWRPVQVTGHGNAYRASVPAGKGTVSLRVRATDRSGNAVTQTVIRAYGLR</sequence>
<evidence type="ECO:0000256" key="3">
    <source>
        <dbReference type="ARBA" id="ARBA00022801"/>
    </source>
</evidence>
<dbReference type="Proteomes" id="UP000621500">
    <property type="component" value="Unassembled WGS sequence"/>
</dbReference>
<evidence type="ECO:0000259" key="8">
    <source>
        <dbReference type="Pfam" id="PF00082"/>
    </source>
</evidence>
<dbReference type="RefSeq" id="WP_203860831.1">
    <property type="nucleotide sequence ID" value="NZ_BAAAZQ010000014.1"/>
</dbReference>
<reference evidence="9 10" key="1">
    <citation type="submission" date="2021-01" db="EMBL/GenBank/DDBJ databases">
        <title>Whole genome shotgun sequence of Plantactinospora mayteni NBRC 109088.</title>
        <authorList>
            <person name="Komaki H."/>
            <person name="Tamura T."/>
        </authorList>
    </citation>
    <scope>NUCLEOTIDE SEQUENCE [LARGE SCALE GENOMIC DNA]</scope>
    <source>
        <strain evidence="9 10">NBRC 109088</strain>
    </source>
</reference>
<dbReference type="InterPro" id="IPR046450">
    <property type="entry name" value="PA_dom_sf"/>
</dbReference>
<evidence type="ECO:0000256" key="1">
    <source>
        <dbReference type="ARBA" id="ARBA00011073"/>
    </source>
</evidence>
<dbReference type="InterPro" id="IPR023828">
    <property type="entry name" value="Peptidase_S8_Ser-AS"/>
</dbReference>
<dbReference type="Gene3D" id="3.50.30.30">
    <property type="match status" value="1"/>
</dbReference>
<feature type="domain" description="Peptidase S8/S53" evidence="8">
    <location>
        <begin position="234"/>
        <end position="486"/>
    </location>
</feature>
<feature type="chain" id="PRO_5046462201" evidence="7">
    <location>
        <begin position="29"/>
        <end position="1261"/>
    </location>
</feature>
<gene>
    <name evidence="9" type="ORF">Pma05_60250</name>
</gene>
<evidence type="ECO:0000256" key="4">
    <source>
        <dbReference type="ARBA" id="ARBA00022825"/>
    </source>
</evidence>